<feature type="chain" id="PRO_5029597039" evidence="1">
    <location>
        <begin position="19"/>
        <end position="119"/>
    </location>
</feature>
<dbReference type="GO" id="GO:0016740">
    <property type="term" value="F:transferase activity"/>
    <property type="evidence" value="ECO:0007669"/>
    <property type="project" value="UniProtKB-KW"/>
</dbReference>
<organism evidence="2 3">
    <name type="scientific">Winogradskyella ouciana</name>
    <dbReference type="NCBI Taxonomy" id="2608631"/>
    <lineage>
        <taxon>Bacteria</taxon>
        <taxon>Pseudomonadati</taxon>
        <taxon>Bacteroidota</taxon>
        <taxon>Flavobacteriia</taxon>
        <taxon>Flavobacteriales</taxon>
        <taxon>Flavobacteriaceae</taxon>
        <taxon>Winogradskyella</taxon>
    </lineage>
</organism>
<evidence type="ECO:0000313" key="3">
    <source>
        <dbReference type="Proteomes" id="UP000447545"/>
    </source>
</evidence>
<dbReference type="SUPFAM" id="SSF82185">
    <property type="entry name" value="Histone H3 K4-specific methyltransferase SET7/9 N-terminal domain"/>
    <property type="match status" value="1"/>
</dbReference>
<proteinExistence type="predicted"/>
<comment type="caution">
    <text evidence="2">The sequence shown here is derived from an EMBL/GenBank/DDBJ whole genome shotgun (WGS) entry which is preliminary data.</text>
</comment>
<feature type="signal peptide" evidence="1">
    <location>
        <begin position="1"/>
        <end position="18"/>
    </location>
</feature>
<dbReference type="Proteomes" id="UP000447545">
    <property type="component" value="Unassembled WGS sequence"/>
</dbReference>
<dbReference type="Gene3D" id="3.90.930.1">
    <property type="match status" value="1"/>
</dbReference>
<evidence type="ECO:0000256" key="1">
    <source>
        <dbReference type="SAM" id="SignalP"/>
    </source>
</evidence>
<evidence type="ECO:0000313" key="2">
    <source>
        <dbReference type="EMBL" id="MTE26918.1"/>
    </source>
</evidence>
<protein>
    <submittedName>
        <fullName evidence="2">Nicotinic acid mononucleotide adenyltransferase</fullName>
    </submittedName>
</protein>
<sequence length="119" mass="13755">MKKIVIILVMLCVGFTYAQDKKEPKLEKKGDVTLITYYHDNGEISQKGMFNAEGNVHGEWKMYDVTGKKIALGSYDNGKKVGKWFFWQDDSLKEVDYIDSRIVNVNQWDNKTKVAINNK</sequence>
<accession>A0A7K1GEU3</accession>
<gene>
    <name evidence="2" type="ORF">F1003_08250</name>
</gene>
<dbReference type="EMBL" id="WJYA01000005">
    <property type="protein sequence ID" value="MTE26918.1"/>
    <property type="molecule type" value="Genomic_DNA"/>
</dbReference>
<keyword evidence="3" id="KW-1185">Reference proteome</keyword>
<dbReference type="AlphaFoldDB" id="A0A7K1GEU3"/>
<keyword evidence="1" id="KW-0732">Signal</keyword>
<keyword evidence="2" id="KW-0808">Transferase</keyword>
<name>A0A7K1GEU3_9FLAO</name>
<reference evidence="2 3" key="1">
    <citation type="submission" date="2019-11" db="EMBL/GenBank/DDBJ databases">
        <title>Winogradskyella ouciana sp. nov., isolated from the hadal seawater of the Mariana Trench.</title>
        <authorList>
            <person name="Liu R."/>
        </authorList>
    </citation>
    <scope>NUCLEOTIDE SEQUENCE [LARGE SCALE GENOMIC DNA]</scope>
    <source>
        <strain evidence="2 3">ZXX205</strain>
    </source>
</reference>
<dbReference type="RefSeq" id="WP_155088829.1">
    <property type="nucleotide sequence ID" value="NZ_OZ260095.1"/>
</dbReference>